<proteinExistence type="predicted"/>
<reference evidence="2 3" key="1">
    <citation type="submission" date="2019-12" db="EMBL/GenBank/DDBJ databases">
        <title>Sporaefaciens musculi gen. nov., sp. nov., a novel bacterium isolated from the caecum of an obese mouse.</title>
        <authorList>
            <person name="Rasmussen T.S."/>
            <person name="Streidl T."/>
            <person name="Hitch T.C.A."/>
            <person name="Wortmann E."/>
            <person name="Deptula P."/>
            <person name="Hansen M."/>
            <person name="Nielsen D.S."/>
            <person name="Clavel T."/>
            <person name="Vogensen F.K."/>
        </authorList>
    </citation>
    <scope>NUCLEOTIDE SEQUENCE [LARGE SCALE GENOMIC DNA]</scope>
    <source>
        <strain evidence="2 3">WCA-9-b2</strain>
    </source>
</reference>
<name>A0A7X3SL74_9FIRM</name>
<dbReference type="RefSeq" id="WP_159754349.1">
    <property type="nucleotide sequence ID" value="NZ_WUQX01000001.1"/>
</dbReference>
<sequence length="203" mass="22570">MRINFNQTNRFLQTGPACPGFRQNISLKDQKNGVFARNDTAVLSPQGKAASRLANLMSQKELIQMNKDSLLKQALDDETGGGSAGMKEKLEEYDEQLDTLNEQIATEMAKQAEDEQETEKIYQKPQNTPSTESADDSIVRLTELSADLVKAKISGQANVRREGEKNVCKAEIKMGSTAAKQKLNKISQMERTTANMAPLFKKR</sequence>
<feature type="region of interest" description="Disordered" evidence="1">
    <location>
        <begin position="110"/>
        <end position="135"/>
    </location>
</feature>
<gene>
    <name evidence="2" type="ORF">GN277_23135</name>
</gene>
<dbReference type="AlphaFoldDB" id="A0A7X3SL74"/>
<protein>
    <submittedName>
        <fullName evidence="2">Uncharacterized protein</fullName>
    </submittedName>
</protein>
<evidence type="ECO:0000313" key="2">
    <source>
        <dbReference type="EMBL" id="MXP78145.1"/>
    </source>
</evidence>
<accession>A0A7X3SL74</accession>
<evidence type="ECO:0000313" key="3">
    <source>
        <dbReference type="Proteomes" id="UP000460412"/>
    </source>
</evidence>
<dbReference type="EMBL" id="WUQX01000001">
    <property type="protein sequence ID" value="MXP78145.1"/>
    <property type="molecule type" value="Genomic_DNA"/>
</dbReference>
<dbReference type="Proteomes" id="UP000460412">
    <property type="component" value="Unassembled WGS sequence"/>
</dbReference>
<organism evidence="2 3">
    <name type="scientific">Sporofaciens musculi</name>
    <dbReference type="NCBI Taxonomy" id="2681861"/>
    <lineage>
        <taxon>Bacteria</taxon>
        <taxon>Bacillati</taxon>
        <taxon>Bacillota</taxon>
        <taxon>Clostridia</taxon>
        <taxon>Lachnospirales</taxon>
        <taxon>Lachnospiraceae</taxon>
        <taxon>Sporofaciens</taxon>
    </lineage>
</organism>
<evidence type="ECO:0000256" key="1">
    <source>
        <dbReference type="SAM" id="MobiDB-lite"/>
    </source>
</evidence>
<keyword evidence="3" id="KW-1185">Reference proteome</keyword>
<comment type="caution">
    <text evidence="2">The sequence shown here is derived from an EMBL/GenBank/DDBJ whole genome shotgun (WGS) entry which is preliminary data.</text>
</comment>
<feature type="compositionally biased region" description="Basic and acidic residues" evidence="1">
    <location>
        <begin position="110"/>
        <end position="122"/>
    </location>
</feature>